<feature type="chain" id="PRO_5021186121" evidence="1">
    <location>
        <begin position="33"/>
        <end position="126"/>
    </location>
</feature>
<comment type="caution">
    <text evidence="2">The sequence shown here is derived from an EMBL/GenBank/DDBJ whole genome shotgun (WGS) entry which is preliminary data.</text>
</comment>
<feature type="signal peptide" evidence="1">
    <location>
        <begin position="1"/>
        <end position="32"/>
    </location>
</feature>
<dbReference type="OrthoDB" id="8536886at2"/>
<gene>
    <name evidence="2" type="ORF">E4L96_18955</name>
</gene>
<keyword evidence="1" id="KW-0732">Signal</keyword>
<reference evidence="2 3" key="1">
    <citation type="submission" date="2019-03" db="EMBL/GenBank/DDBJ databases">
        <title>Draft Genome Sequence of Massilia arenosa sp. nov., a Novel Massilia Species Isolated from a Sandy-loam Maize Soil.</title>
        <authorList>
            <person name="Raths R."/>
            <person name="Peta V."/>
            <person name="Bucking H."/>
        </authorList>
    </citation>
    <scope>NUCLEOTIDE SEQUENCE [LARGE SCALE GENOMIC DNA]</scope>
    <source>
        <strain evidence="2 3">MC02</strain>
    </source>
</reference>
<proteinExistence type="predicted"/>
<dbReference type="EMBL" id="SPVF01000244">
    <property type="protein sequence ID" value="TFW13883.1"/>
    <property type="molecule type" value="Genomic_DNA"/>
</dbReference>
<dbReference type="AlphaFoldDB" id="A0A4Y9RYC9"/>
<dbReference type="Proteomes" id="UP000298438">
    <property type="component" value="Unassembled WGS sequence"/>
</dbReference>
<dbReference type="Pfam" id="PF11162">
    <property type="entry name" value="DUF2946"/>
    <property type="match status" value="1"/>
</dbReference>
<evidence type="ECO:0000256" key="1">
    <source>
        <dbReference type="SAM" id="SignalP"/>
    </source>
</evidence>
<sequence>MYSTVRYRSMRWIWIALFAVLMNALAPAVSQALGPSRADFADGQICSAQNVRSDASTQQHDPQHADKLAACGYCVTHAASFGLPPPELGGFGLFGSVSIKPFLFYRAPTPLIALSAAPPRGPPSFA</sequence>
<accession>A0A4Y9RYC9</accession>
<dbReference type="InterPro" id="IPR021333">
    <property type="entry name" value="DUF2946"/>
</dbReference>
<organism evidence="2 3">
    <name type="scientific">Zemynaea arenosa</name>
    <dbReference type="NCBI Taxonomy" id="2561931"/>
    <lineage>
        <taxon>Bacteria</taxon>
        <taxon>Pseudomonadati</taxon>
        <taxon>Pseudomonadota</taxon>
        <taxon>Betaproteobacteria</taxon>
        <taxon>Burkholderiales</taxon>
        <taxon>Oxalobacteraceae</taxon>
        <taxon>Telluria group</taxon>
        <taxon>Zemynaea</taxon>
    </lineage>
</organism>
<keyword evidence="3" id="KW-1185">Reference proteome</keyword>
<evidence type="ECO:0000313" key="2">
    <source>
        <dbReference type="EMBL" id="TFW13883.1"/>
    </source>
</evidence>
<name>A0A4Y9RYC9_9BURK</name>
<evidence type="ECO:0000313" key="3">
    <source>
        <dbReference type="Proteomes" id="UP000298438"/>
    </source>
</evidence>
<protein>
    <submittedName>
        <fullName evidence="2">DUF2946 domain-containing protein</fullName>
    </submittedName>
</protein>